<name>R7QHK5_CHOCR</name>
<reference evidence="2" key="1">
    <citation type="journal article" date="2013" name="Proc. Natl. Acad. Sci. U.S.A.">
        <title>Genome structure and metabolic features in the red seaweed Chondrus crispus shed light on evolution of the Archaeplastida.</title>
        <authorList>
            <person name="Collen J."/>
            <person name="Porcel B."/>
            <person name="Carre W."/>
            <person name="Ball S.G."/>
            <person name="Chaparro C."/>
            <person name="Tonon T."/>
            <person name="Barbeyron T."/>
            <person name="Michel G."/>
            <person name="Noel B."/>
            <person name="Valentin K."/>
            <person name="Elias M."/>
            <person name="Artiguenave F."/>
            <person name="Arun A."/>
            <person name="Aury J.M."/>
            <person name="Barbosa-Neto J.F."/>
            <person name="Bothwell J.H."/>
            <person name="Bouget F.Y."/>
            <person name="Brillet L."/>
            <person name="Cabello-Hurtado F."/>
            <person name="Capella-Gutierrez S."/>
            <person name="Charrier B."/>
            <person name="Cladiere L."/>
            <person name="Cock J.M."/>
            <person name="Coelho S.M."/>
            <person name="Colleoni C."/>
            <person name="Czjzek M."/>
            <person name="Da Silva C."/>
            <person name="Delage L."/>
            <person name="Denoeud F."/>
            <person name="Deschamps P."/>
            <person name="Dittami S.M."/>
            <person name="Gabaldon T."/>
            <person name="Gachon C.M."/>
            <person name="Groisillier A."/>
            <person name="Herve C."/>
            <person name="Jabbari K."/>
            <person name="Katinka M."/>
            <person name="Kloareg B."/>
            <person name="Kowalczyk N."/>
            <person name="Labadie K."/>
            <person name="Leblanc C."/>
            <person name="Lopez P.J."/>
            <person name="McLachlan D.H."/>
            <person name="Meslet-Cladiere L."/>
            <person name="Moustafa A."/>
            <person name="Nehr Z."/>
            <person name="Nyvall Collen P."/>
            <person name="Panaud O."/>
            <person name="Partensky F."/>
            <person name="Poulain J."/>
            <person name="Rensing S.A."/>
            <person name="Rousvoal S."/>
            <person name="Samson G."/>
            <person name="Symeonidi A."/>
            <person name="Weissenbach J."/>
            <person name="Zambounis A."/>
            <person name="Wincker P."/>
            <person name="Boyen C."/>
        </authorList>
    </citation>
    <scope>NUCLEOTIDE SEQUENCE [LARGE SCALE GENOMIC DNA]</scope>
    <source>
        <strain evidence="2">cv. Stackhouse</strain>
    </source>
</reference>
<dbReference type="EMBL" id="HG001808">
    <property type="protein sequence ID" value="CDF36951.1"/>
    <property type="molecule type" value="Genomic_DNA"/>
</dbReference>
<protein>
    <submittedName>
        <fullName evidence="1">Uncharacterized protein</fullName>
    </submittedName>
</protein>
<dbReference type="OrthoDB" id="407010at2759"/>
<dbReference type="GeneID" id="17324484"/>
<proteinExistence type="predicted"/>
<dbReference type="Proteomes" id="UP000012073">
    <property type="component" value="Unassembled WGS sequence"/>
</dbReference>
<accession>R7QHK5</accession>
<gene>
    <name evidence="1" type="ORF">CHC_T00004944001</name>
</gene>
<dbReference type="KEGG" id="ccp:CHC_T00004944001"/>
<organism evidence="1 2">
    <name type="scientific">Chondrus crispus</name>
    <name type="common">Carrageen Irish moss</name>
    <name type="synonym">Polymorpha crispa</name>
    <dbReference type="NCBI Taxonomy" id="2769"/>
    <lineage>
        <taxon>Eukaryota</taxon>
        <taxon>Rhodophyta</taxon>
        <taxon>Florideophyceae</taxon>
        <taxon>Rhodymeniophycidae</taxon>
        <taxon>Gigartinales</taxon>
        <taxon>Gigartinaceae</taxon>
        <taxon>Chondrus</taxon>
    </lineage>
</organism>
<sequence length="100" mass="10883">MIDLSLLNGCKILQDLRIENIARGGDIAHAIPVRSTLPNIADDGARYSTSMPKASSRVLTDIALEFAAVSPRIREGAYQYVYGLSNNGGKQFNGSIEKRM</sequence>
<dbReference type="RefSeq" id="XP_005716770.1">
    <property type="nucleotide sequence ID" value="XM_005716713.1"/>
</dbReference>
<evidence type="ECO:0000313" key="1">
    <source>
        <dbReference type="EMBL" id="CDF36951.1"/>
    </source>
</evidence>
<evidence type="ECO:0000313" key="2">
    <source>
        <dbReference type="Proteomes" id="UP000012073"/>
    </source>
</evidence>
<dbReference type="Gramene" id="CDF36951">
    <property type="protein sequence ID" value="CDF36951"/>
    <property type="gene ID" value="CHC_T00004944001"/>
</dbReference>
<dbReference type="AlphaFoldDB" id="R7QHK5"/>
<keyword evidence="2" id="KW-1185">Reference proteome</keyword>